<name>A0ABP8GPF3_9BACT</name>
<protein>
    <submittedName>
        <fullName evidence="1">Uncharacterized protein</fullName>
    </submittedName>
</protein>
<proteinExistence type="predicted"/>
<dbReference type="EMBL" id="BAABGY010000007">
    <property type="protein sequence ID" value="GAA4327967.1"/>
    <property type="molecule type" value="Genomic_DNA"/>
</dbReference>
<sequence>MSRLKIEIDRLFSGVAFRPIPNASGKGEYVAYEGELQHGGKIYKVGRTNRGKKYIEPLDLLALMNALGY</sequence>
<dbReference type="Proteomes" id="UP001501725">
    <property type="component" value="Unassembled WGS sequence"/>
</dbReference>
<accession>A0ABP8GPF3</accession>
<reference evidence="2" key="1">
    <citation type="journal article" date="2019" name="Int. J. Syst. Evol. Microbiol.">
        <title>The Global Catalogue of Microorganisms (GCM) 10K type strain sequencing project: providing services to taxonomists for standard genome sequencing and annotation.</title>
        <authorList>
            <consortium name="The Broad Institute Genomics Platform"/>
            <consortium name="The Broad Institute Genome Sequencing Center for Infectious Disease"/>
            <person name="Wu L."/>
            <person name="Ma J."/>
        </authorList>
    </citation>
    <scope>NUCLEOTIDE SEQUENCE [LARGE SCALE GENOMIC DNA]</scope>
    <source>
        <strain evidence="2">JCM 17919</strain>
    </source>
</reference>
<evidence type="ECO:0000313" key="2">
    <source>
        <dbReference type="Proteomes" id="UP001501725"/>
    </source>
</evidence>
<keyword evidence="2" id="KW-1185">Reference proteome</keyword>
<organism evidence="1 2">
    <name type="scientific">Flaviaesturariibacter amylovorans</name>
    <dbReference type="NCBI Taxonomy" id="1084520"/>
    <lineage>
        <taxon>Bacteria</taxon>
        <taxon>Pseudomonadati</taxon>
        <taxon>Bacteroidota</taxon>
        <taxon>Chitinophagia</taxon>
        <taxon>Chitinophagales</taxon>
        <taxon>Chitinophagaceae</taxon>
        <taxon>Flaviaestuariibacter</taxon>
    </lineage>
</organism>
<comment type="caution">
    <text evidence="1">The sequence shown here is derived from an EMBL/GenBank/DDBJ whole genome shotgun (WGS) entry which is preliminary data.</text>
</comment>
<evidence type="ECO:0000313" key="1">
    <source>
        <dbReference type="EMBL" id="GAA4327967.1"/>
    </source>
</evidence>
<gene>
    <name evidence="1" type="ORF">GCM10023184_17560</name>
</gene>